<dbReference type="Proteomes" id="UP000095768">
    <property type="component" value="Unassembled WGS sequence"/>
</dbReference>
<dbReference type="PANTHER" id="PTHR11280:SF5">
    <property type="entry name" value="GLUCOSAMINE-6-PHOSPHATE ISOMERASE"/>
    <property type="match status" value="1"/>
</dbReference>
<dbReference type="InterPro" id="IPR004547">
    <property type="entry name" value="Glucosamine6P_isomerase"/>
</dbReference>
<dbReference type="EMBL" id="FMPG01000001">
    <property type="protein sequence ID" value="SCS44070.1"/>
    <property type="molecule type" value="Genomic_DNA"/>
</dbReference>
<comment type="similarity">
    <text evidence="4">Belongs to the glucosamine/galactosamine-6-phosphate isomerase family. NagB subfamily.</text>
</comment>
<dbReference type="GO" id="GO:0019262">
    <property type="term" value="P:N-acetylneuraminate catabolic process"/>
    <property type="evidence" value="ECO:0007669"/>
    <property type="project" value="UniProtKB-UniRule"/>
</dbReference>
<reference evidence="7 9" key="2">
    <citation type="submission" date="2016-09" db="EMBL/GenBank/DDBJ databases">
        <authorList>
            <consortium name="Pathogen Informatics"/>
        </authorList>
    </citation>
    <scope>NUCLEOTIDE SEQUENCE [LARGE SCALE GENOMIC DNA]</scope>
    <source>
        <strain evidence="7 9">82B</strain>
    </source>
</reference>
<reference evidence="6 8" key="1">
    <citation type="submission" date="2016-09" db="EMBL/GenBank/DDBJ databases">
        <authorList>
            <consortium name="Pathogen Informatics"/>
            <person name="Sun Q."/>
            <person name="Inoue M."/>
        </authorList>
    </citation>
    <scope>NUCLEOTIDE SEQUENCE [LARGE SCALE GENOMIC DNA]</scope>
    <source>
        <strain evidence="6 8">82C</strain>
    </source>
</reference>
<accession>A0A1D4GAA9</accession>
<dbReference type="RefSeq" id="WP_069994238.1">
    <property type="nucleotide sequence ID" value="NZ_FMPG01000001.1"/>
</dbReference>
<keyword evidence="2 4" id="KW-0378">Hydrolase</keyword>
<dbReference type="InterPro" id="IPR037171">
    <property type="entry name" value="NagB/RpiA_transferase-like"/>
</dbReference>
<evidence type="ECO:0000256" key="2">
    <source>
        <dbReference type="ARBA" id="ARBA00022801"/>
    </source>
</evidence>
<dbReference type="EC" id="3.5.99.6" evidence="4"/>
<dbReference type="GO" id="GO:0016853">
    <property type="term" value="F:isomerase activity"/>
    <property type="evidence" value="ECO:0007669"/>
    <property type="project" value="UniProtKB-KW"/>
</dbReference>
<dbReference type="InterPro" id="IPR006148">
    <property type="entry name" value="Glc/Gal-6P_isomerase"/>
</dbReference>
<dbReference type="GO" id="GO:0005975">
    <property type="term" value="P:carbohydrate metabolic process"/>
    <property type="evidence" value="ECO:0007669"/>
    <property type="project" value="InterPro"/>
</dbReference>
<feature type="active site" description="Proton acceptor; for enolization step" evidence="4">
    <location>
        <position position="67"/>
    </location>
</feature>
<feature type="active site" description="For ring-opening step" evidence="4">
    <location>
        <position position="144"/>
    </location>
</feature>
<dbReference type="GO" id="GO:0006046">
    <property type="term" value="P:N-acetylglucosamine catabolic process"/>
    <property type="evidence" value="ECO:0007669"/>
    <property type="project" value="UniProtKB-UniRule"/>
</dbReference>
<dbReference type="GO" id="GO:0006043">
    <property type="term" value="P:glucosamine catabolic process"/>
    <property type="evidence" value="ECO:0007669"/>
    <property type="project" value="TreeGrafter"/>
</dbReference>
<evidence type="ECO:0000256" key="3">
    <source>
        <dbReference type="ARBA" id="ARBA00023277"/>
    </source>
</evidence>
<evidence type="ECO:0000313" key="8">
    <source>
        <dbReference type="Proteomes" id="UP000095412"/>
    </source>
</evidence>
<dbReference type="FunFam" id="3.40.50.1360:FF:000003">
    <property type="entry name" value="Glucosamine-6-phosphate deaminase"/>
    <property type="match status" value="1"/>
</dbReference>
<comment type="pathway">
    <text evidence="4">Amino-sugar metabolism; N-acetylneuraminate degradation; D-fructose 6-phosphate from N-acetylneuraminate: step 5/5.</text>
</comment>
<dbReference type="EMBL" id="FMPI01000001">
    <property type="protein sequence ID" value="SCS21921.1"/>
    <property type="molecule type" value="Genomic_DNA"/>
</dbReference>
<dbReference type="NCBIfam" id="TIGR00502">
    <property type="entry name" value="nagB"/>
    <property type="match status" value="1"/>
</dbReference>
<feature type="active site" description="Proton acceptor; for ring-opening step" evidence="4">
    <location>
        <position position="139"/>
    </location>
</feature>
<evidence type="ECO:0000256" key="4">
    <source>
        <dbReference type="HAMAP-Rule" id="MF_01241"/>
    </source>
</evidence>
<evidence type="ECO:0000313" key="9">
    <source>
        <dbReference type="Proteomes" id="UP000095768"/>
    </source>
</evidence>
<dbReference type="GO" id="GO:0005737">
    <property type="term" value="C:cytoplasm"/>
    <property type="evidence" value="ECO:0007669"/>
    <property type="project" value="TreeGrafter"/>
</dbReference>
<dbReference type="HAMAP" id="MF_01241">
    <property type="entry name" value="GlcN6P_deamin"/>
    <property type="match status" value="1"/>
</dbReference>
<dbReference type="InterPro" id="IPR018321">
    <property type="entry name" value="Glucosamine6P_isomerase_CS"/>
</dbReference>
<evidence type="ECO:0000259" key="5">
    <source>
        <dbReference type="Pfam" id="PF01182"/>
    </source>
</evidence>
<comment type="function">
    <text evidence="4">Catalyzes the reversible isomerization-deamination of glucosamine 6-phosphate (GlcN6P) to form fructose 6-phosphate (Fru6P) and ammonium ion.</text>
</comment>
<keyword evidence="8" id="KW-1185">Reference proteome</keyword>
<feature type="active site" description="For ring-opening step" evidence="4">
    <location>
        <position position="137"/>
    </location>
</feature>
<sequence>MKITNLGTRANASFYVACELYKQMSQQSHSKLGLATGGTMVDMYQFLVDLLHKNQLDVSHIETFNLDEYVGLDAQHDQSYHSYMNQVLFKQYPNFNPSLTHVPNGNADDLNVEAQRYEDLINQQGPVDIQILGIGENGHIGFNEPGTDINSATHVVNLTESTIHANSRYFDNENEVPKQAISMGLSTILKAQRIILLAFGEKKRAAIEQLTQNEVNSEIPASILHAHPNVEIYVDDEAAPKS</sequence>
<dbReference type="OrthoDB" id="9791139at2"/>
<dbReference type="PROSITE" id="PS01161">
    <property type="entry name" value="GLC_GALNAC_ISOMERASE"/>
    <property type="match status" value="1"/>
</dbReference>
<keyword evidence="3 4" id="KW-0119">Carbohydrate metabolism</keyword>
<organism evidence="7 9">
    <name type="scientific">Staphylococcus caeli</name>
    <dbReference type="NCBI Taxonomy" id="2201815"/>
    <lineage>
        <taxon>Bacteria</taxon>
        <taxon>Bacillati</taxon>
        <taxon>Bacillota</taxon>
        <taxon>Bacilli</taxon>
        <taxon>Bacillales</taxon>
        <taxon>Staphylococcaceae</taxon>
        <taxon>Staphylococcus</taxon>
    </lineage>
</organism>
<dbReference type="Pfam" id="PF01182">
    <property type="entry name" value="Glucosamine_iso"/>
    <property type="match status" value="1"/>
</dbReference>
<comment type="catalytic activity">
    <reaction evidence="1 4">
        <text>alpha-D-glucosamine 6-phosphate + H2O = beta-D-fructose 6-phosphate + NH4(+)</text>
        <dbReference type="Rhea" id="RHEA:12172"/>
        <dbReference type="ChEBI" id="CHEBI:15377"/>
        <dbReference type="ChEBI" id="CHEBI:28938"/>
        <dbReference type="ChEBI" id="CHEBI:57634"/>
        <dbReference type="ChEBI" id="CHEBI:75989"/>
        <dbReference type="EC" id="3.5.99.6"/>
    </reaction>
</comment>
<keyword evidence="7" id="KW-0413">Isomerase</keyword>
<dbReference type="AlphaFoldDB" id="A0A1D4GAA9"/>
<feature type="domain" description="Glucosamine/galactosamine-6-phosphate isomerase" evidence="5">
    <location>
        <begin position="16"/>
        <end position="226"/>
    </location>
</feature>
<dbReference type="PANTHER" id="PTHR11280">
    <property type="entry name" value="GLUCOSAMINE-6-PHOSPHATE ISOMERASE"/>
    <property type="match status" value="1"/>
</dbReference>
<comment type="caution">
    <text evidence="4">Lacks conserved residue(s) required for the propagation of feature annotation.</text>
</comment>
<dbReference type="Gene3D" id="3.40.50.1360">
    <property type="match status" value="1"/>
</dbReference>
<dbReference type="SUPFAM" id="SSF100950">
    <property type="entry name" value="NagB/RpiA/CoA transferase-like"/>
    <property type="match status" value="1"/>
</dbReference>
<name>A0A1D4GAA9_9STAP</name>
<evidence type="ECO:0000313" key="6">
    <source>
        <dbReference type="EMBL" id="SCS21921.1"/>
    </source>
</evidence>
<evidence type="ECO:0000313" key="7">
    <source>
        <dbReference type="EMBL" id="SCS44070.1"/>
    </source>
</evidence>
<dbReference type="GO" id="GO:0042802">
    <property type="term" value="F:identical protein binding"/>
    <property type="evidence" value="ECO:0007669"/>
    <property type="project" value="TreeGrafter"/>
</dbReference>
<dbReference type="CDD" id="cd01399">
    <property type="entry name" value="GlcN6P_deaminase"/>
    <property type="match status" value="1"/>
</dbReference>
<proteinExistence type="inferred from homology"/>
<protein>
    <recommendedName>
        <fullName evidence="4">Glucosamine-6-phosphate deaminase</fullName>
        <ecNumber evidence="4">3.5.99.6</ecNumber>
    </recommendedName>
    <alternativeName>
        <fullName evidence="4">GlcN6P deaminase</fullName>
        <shortName evidence="4">GNPDA</shortName>
    </alternativeName>
    <alternativeName>
        <fullName evidence="4">Glucosamine-6-phosphate isomerase</fullName>
    </alternativeName>
</protein>
<gene>
    <name evidence="7" type="primary">nagB_1</name>
    <name evidence="4" type="synonym">nagB</name>
    <name evidence="7" type="ORF">SAMEA2297795_00539</name>
    <name evidence="6" type="ORF">SAMEA2297796_00086</name>
</gene>
<evidence type="ECO:0000256" key="1">
    <source>
        <dbReference type="ARBA" id="ARBA00000644"/>
    </source>
</evidence>
<dbReference type="GO" id="GO:0004342">
    <property type="term" value="F:glucosamine-6-phosphate deaminase activity"/>
    <property type="evidence" value="ECO:0007669"/>
    <property type="project" value="UniProtKB-UniRule"/>
</dbReference>
<dbReference type="Proteomes" id="UP000095412">
    <property type="component" value="Unassembled WGS sequence"/>
</dbReference>
<dbReference type="UniPathway" id="UPA00629">
    <property type="reaction ID" value="UER00684"/>
</dbReference>